<gene>
    <name evidence="1" type="ORF">Pint_19674</name>
</gene>
<evidence type="ECO:0000313" key="1">
    <source>
        <dbReference type="EMBL" id="KAJ0014660.1"/>
    </source>
</evidence>
<dbReference type="EMBL" id="CM047748">
    <property type="protein sequence ID" value="KAJ0014660.1"/>
    <property type="molecule type" value="Genomic_DNA"/>
</dbReference>
<keyword evidence="2" id="KW-1185">Reference proteome</keyword>
<reference evidence="2" key="1">
    <citation type="journal article" date="2023" name="G3 (Bethesda)">
        <title>Genome assembly and association tests identify interacting loci associated with vigor, precocity, and sex in interspecific pistachio rootstocks.</title>
        <authorList>
            <person name="Palmer W."/>
            <person name="Jacygrad E."/>
            <person name="Sagayaradj S."/>
            <person name="Cavanaugh K."/>
            <person name="Han R."/>
            <person name="Bertier L."/>
            <person name="Beede B."/>
            <person name="Kafkas S."/>
            <person name="Golino D."/>
            <person name="Preece J."/>
            <person name="Michelmore R."/>
        </authorList>
    </citation>
    <scope>NUCLEOTIDE SEQUENCE [LARGE SCALE GENOMIC DNA]</scope>
</reference>
<proteinExistence type="predicted"/>
<dbReference type="Proteomes" id="UP001163603">
    <property type="component" value="Chromosome 13"/>
</dbReference>
<accession>A0ACC0XE07</accession>
<name>A0ACC0XE07_9ROSI</name>
<sequence length="24" mass="2542">MASLSFFIGIIGNIISILVFASPM</sequence>
<comment type="caution">
    <text evidence="1">The sequence shown here is derived from an EMBL/GenBank/DDBJ whole genome shotgun (WGS) entry which is preliminary data.</text>
</comment>
<protein>
    <submittedName>
        <fullName evidence="1">Uncharacterized protein</fullName>
    </submittedName>
</protein>
<organism evidence="1 2">
    <name type="scientific">Pistacia integerrima</name>
    <dbReference type="NCBI Taxonomy" id="434235"/>
    <lineage>
        <taxon>Eukaryota</taxon>
        <taxon>Viridiplantae</taxon>
        <taxon>Streptophyta</taxon>
        <taxon>Embryophyta</taxon>
        <taxon>Tracheophyta</taxon>
        <taxon>Spermatophyta</taxon>
        <taxon>Magnoliopsida</taxon>
        <taxon>eudicotyledons</taxon>
        <taxon>Gunneridae</taxon>
        <taxon>Pentapetalae</taxon>
        <taxon>rosids</taxon>
        <taxon>malvids</taxon>
        <taxon>Sapindales</taxon>
        <taxon>Anacardiaceae</taxon>
        <taxon>Pistacia</taxon>
    </lineage>
</organism>
<evidence type="ECO:0000313" key="2">
    <source>
        <dbReference type="Proteomes" id="UP001163603"/>
    </source>
</evidence>